<reference evidence="1 2" key="1">
    <citation type="journal article" date="2015" name="Int. J. Syst. Evol. Microbiol.">
        <title>Methanoculleus sediminis sp. nov., a methanogen from sediments near a submarine mud volcano.</title>
        <authorList>
            <person name="Chen S.C."/>
            <person name="Chen M.F."/>
            <person name="Lai M.C."/>
            <person name="Weng C.Y."/>
            <person name="Wu S.Y."/>
            <person name="Lin S."/>
            <person name="Yang T.F."/>
            <person name="Chen P.C."/>
        </authorList>
    </citation>
    <scope>NUCLEOTIDE SEQUENCE [LARGE SCALE GENOMIC DNA]</scope>
    <source>
        <strain evidence="1 2">S3Fa</strain>
    </source>
</reference>
<keyword evidence="2" id="KW-1185">Reference proteome</keyword>
<dbReference type="EMBL" id="JXOJ01000002">
    <property type="protein sequence ID" value="KLK88277.1"/>
    <property type="molecule type" value="Genomic_DNA"/>
</dbReference>
<comment type="caution">
    <text evidence="1">The sequence shown here is derived from an EMBL/GenBank/DDBJ whole genome shotgun (WGS) entry which is preliminary data.</text>
</comment>
<dbReference type="OrthoDB" id="113807at2157"/>
<dbReference type="RefSeq" id="WP_048181734.1">
    <property type="nucleotide sequence ID" value="NZ_JXOJ01000002.1"/>
</dbReference>
<protein>
    <submittedName>
        <fullName evidence="1">Uncharacterized protein</fullName>
    </submittedName>
</protein>
<dbReference type="PATRIC" id="fig|1550566.3.peg.928"/>
<gene>
    <name evidence="1" type="ORF">SZ63_04335</name>
</gene>
<name>A0A0H1R6E5_9EURY</name>
<dbReference type="Proteomes" id="UP000035301">
    <property type="component" value="Unassembled WGS sequence"/>
</dbReference>
<dbReference type="AlphaFoldDB" id="A0A0H1R6E5"/>
<evidence type="ECO:0000313" key="1">
    <source>
        <dbReference type="EMBL" id="KLK88277.1"/>
    </source>
</evidence>
<sequence length="86" mass="9443">MSEPRRLPVVRGRVQCTEKESVPVAQCRLCVHSARVVVKGIELPSPARAYCSRCRDAPDIDMAKVETVLCDDLSGEGFRSIANIIS</sequence>
<evidence type="ECO:0000313" key="2">
    <source>
        <dbReference type="Proteomes" id="UP000035301"/>
    </source>
</evidence>
<proteinExistence type="predicted"/>
<accession>A0A0H1R6E5</accession>
<dbReference type="STRING" id="1550566.SZ63_04335"/>
<organism evidence="1 2">
    <name type="scientific">Methanoculleus sediminis</name>
    <dbReference type="NCBI Taxonomy" id="1550566"/>
    <lineage>
        <taxon>Archaea</taxon>
        <taxon>Methanobacteriati</taxon>
        <taxon>Methanobacteriota</taxon>
        <taxon>Stenosarchaea group</taxon>
        <taxon>Methanomicrobia</taxon>
        <taxon>Methanomicrobiales</taxon>
        <taxon>Methanomicrobiaceae</taxon>
        <taxon>Methanoculleus</taxon>
    </lineage>
</organism>